<organism evidence="2 3">
    <name type="scientific">Isoptericola halotolerans</name>
    <dbReference type="NCBI Taxonomy" id="300560"/>
    <lineage>
        <taxon>Bacteria</taxon>
        <taxon>Bacillati</taxon>
        <taxon>Actinomycetota</taxon>
        <taxon>Actinomycetes</taxon>
        <taxon>Micrococcales</taxon>
        <taxon>Promicromonosporaceae</taxon>
        <taxon>Isoptericola</taxon>
    </lineage>
</organism>
<comment type="caution">
    <text evidence="2">The sequence shown here is derived from an EMBL/GenBank/DDBJ whole genome shotgun (WGS) entry which is preliminary data.</text>
</comment>
<dbReference type="InterPro" id="IPR051043">
    <property type="entry name" value="Sulfatase_Mod_Factor_Kinase"/>
</dbReference>
<dbReference type="PANTHER" id="PTHR23150:SF19">
    <property type="entry name" value="FORMYLGLYCINE-GENERATING ENZYME"/>
    <property type="match status" value="1"/>
</dbReference>
<dbReference type="EMBL" id="PVTX01000011">
    <property type="protein sequence ID" value="PRZ04010.1"/>
    <property type="molecule type" value="Genomic_DNA"/>
</dbReference>
<dbReference type="RefSeq" id="WP_181340743.1">
    <property type="nucleotide sequence ID" value="NZ_PVTX01000011.1"/>
</dbReference>
<sequence>MAALRSHLVDVPAGTITLRDARTGTTRDVELAGFELARSPVTWAQYAQVRGTTAPEGARGDMPVHSISWRDAVAWCNDASPEEGLTEPYAIEGSSVVWDVAADGFRLPTEAEWEWACRAGTDGPTYGPLADVAWTAADHVDGAQPVGLKQPNAFGLFDMLGNVWEWCWDYADTARYADYRSLRGGGWADRHWSVRASVRRGSMPGARLDDVGFRVARGLAGSPGDRAGQGWSHRADLDRAVIRGPVPFGWTPLRP</sequence>
<dbReference type="Proteomes" id="UP000239895">
    <property type="component" value="Unassembled WGS sequence"/>
</dbReference>
<dbReference type="SUPFAM" id="SSF56436">
    <property type="entry name" value="C-type lectin-like"/>
    <property type="match status" value="1"/>
</dbReference>
<dbReference type="Pfam" id="PF03781">
    <property type="entry name" value="FGE-sulfatase"/>
    <property type="match status" value="1"/>
</dbReference>
<protein>
    <submittedName>
        <fullName evidence="2">Formylglycine-generating enzyme required for sulfatase activity</fullName>
    </submittedName>
</protein>
<accession>A0ABX5EAZ5</accession>
<dbReference type="InterPro" id="IPR042095">
    <property type="entry name" value="SUMF_sf"/>
</dbReference>
<evidence type="ECO:0000313" key="2">
    <source>
        <dbReference type="EMBL" id="PRZ04010.1"/>
    </source>
</evidence>
<evidence type="ECO:0000313" key="3">
    <source>
        <dbReference type="Proteomes" id="UP000239895"/>
    </source>
</evidence>
<proteinExistence type="predicted"/>
<dbReference type="Gene3D" id="3.90.1580.10">
    <property type="entry name" value="paralog of FGE (formylglycine-generating enzyme)"/>
    <property type="match status" value="1"/>
</dbReference>
<keyword evidence="3" id="KW-1185">Reference proteome</keyword>
<evidence type="ECO:0000259" key="1">
    <source>
        <dbReference type="Pfam" id="PF03781"/>
    </source>
</evidence>
<dbReference type="InterPro" id="IPR005532">
    <property type="entry name" value="SUMF_dom"/>
</dbReference>
<gene>
    <name evidence="2" type="ORF">BCL65_11144</name>
</gene>
<dbReference type="PANTHER" id="PTHR23150">
    <property type="entry name" value="SULFATASE MODIFYING FACTOR 1, 2"/>
    <property type="match status" value="1"/>
</dbReference>
<dbReference type="InterPro" id="IPR016187">
    <property type="entry name" value="CTDL_fold"/>
</dbReference>
<name>A0ABX5EAZ5_9MICO</name>
<feature type="domain" description="Sulfatase-modifying factor enzyme-like" evidence="1">
    <location>
        <begin position="7"/>
        <end position="217"/>
    </location>
</feature>
<reference evidence="2 3" key="1">
    <citation type="submission" date="2018-03" db="EMBL/GenBank/DDBJ databases">
        <title>Comparative analysis of microorganisms from saline springs in Andes Mountain Range, Colombia.</title>
        <authorList>
            <person name="Rubin E."/>
        </authorList>
    </citation>
    <scope>NUCLEOTIDE SEQUENCE [LARGE SCALE GENOMIC DNA]</scope>
    <source>
        <strain evidence="2 3">CG 23</strain>
    </source>
</reference>